<accession>A0A9Y4KLR9</accession>
<sequence length="180" mass="19890">MPQPNQHSLVYILLLWTTIISIFQVVFTILFFTAGRNGLPPSKDRLHLPRGKMLTFTAKGAKIPIVWGSKNPNPGVVSATGSRLSIKEDGYFLLNLKVTLIPCQETQESDNLDHTVSLKWTNKVILEGWINTKTNSTGVLSKIEEMPAGGTLMVNISPADKCINTTESATHLDIIYMARP</sequence>
<protein>
    <submittedName>
        <fullName evidence="3">Uncharacterized protein LOC103367173 isoform X2</fullName>
    </submittedName>
</protein>
<name>A0A9Y4KLR9_9TELE</name>
<keyword evidence="1" id="KW-1133">Transmembrane helix</keyword>
<dbReference type="InterPro" id="IPR008983">
    <property type="entry name" value="Tumour_necrosis_fac-like_dom"/>
</dbReference>
<evidence type="ECO:0000313" key="3">
    <source>
        <dbReference type="RefSeq" id="XP_008293348.1"/>
    </source>
</evidence>
<dbReference type="Proteomes" id="UP000694891">
    <property type="component" value="Unplaced"/>
</dbReference>
<dbReference type="GeneID" id="103367173"/>
<feature type="transmembrane region" description="Helical" evidence="1">
    <location>
        <begin position="12"/>
        <end position="35"/>
    </location>
</feature>
<proteinExistence type="predicted"/>
<organism evidence="2 3">
    <name type="scientific">Stegastes partitus</name>
    <name type="common">bicolor damselfish</name>
    <dbReference type="NCBI Taxonomy" id="144197"/>
    <lineage>
        <taxon>Eukaryota</taxon>
        <taxon>Metazoa</taxon>
        <taxon>Chordata</taxon>
        <taxon>Craniata</taxon>
        <taxon>Vertebrata</taxon>
        <taxon>Euteleostomi</taxon>
        <taxon>Actinopterygii</taxon>
        <taxon>Neopterygii</taxon>
        <taxon>Teleostei</taxon>
        <taxon>Neoteleostei</taxon>
        <taxon>Acanthomorphata</taxon>
        <taxon>Ovalentaria</taxon>
        <taxon>Pomacentridae</taxon>
        <taxon>Stegastes</taxon>
    </lineage>
</organism>
<keyword evidence="1" id="KW-0472">Membrane</keyword>
<dbReference type="Gene3D" id="2.60.120.40">
    <property type="match status" value="1"/>
</dbReference>
<reference evidence="3" key="1">
    <citation type="submission" date="2025-08" db="UniProtKB">
        <authorList>
            <consortium name="RefSeq"/>
        </authorList>
    </citation>
    <scope>IDENTIFICATION</scope>
</reference>
<evidence type="ECO:0000313" key="2">
    <source>
        <dbReference type="Proteomes" id="UP000694891"/>
    </source>
</evidence>
<gene>
    <name evidence="3" type="primary">LOC103367173</name>
</gene>
<dbReference type="AlphaFoldDB" id="A0A9Y4KLR9"/>
<evidence type="ECO:0000256" key="1">
    <source>
        <dbReference type="SAM" id="Phobius"/>
    </source>
</evidence>
<keyword evidence="1" id="KW-0812">Transmembrane</keyword>
<keyword evidence="2" id="KW-1185">Reference proteome</keyword>
<dbReference type="RefSeq" id="XP_008293348.1">
    <property type="nucleotide sequence ID" value="XM_008295126.1"/>
</dbReference>